<proteinExistence type="predicted"/>
<evidence type="ECO:0000313" key="1">
    <source>
        <dbReference type="EMBL" id="MBC3889476.1"/>
    </source>
</evidence>
<reference evidence="1" key="1">
    <citation type="submission" date="2019-10" db="EMBL/GenBank/DDBJ databases">
        <authorList>
            <person name="Ross D.E."/>
            <person name="Gulliver D."/>
        </authorList>
    </citation>
    <scope>NUCLEOTIDE SEQUENCE</scope>
    <source>
        <strain evidence="1">DER-2019</strain>
    </source>
</reference>
<name>A0A923KYB9_9FIRM</name>
<reference evidence="1" key="2">
    <citation type="submission" date="2020-10" db="EMBL/GenBank/DDBJ databases">
        <title>Comparative genomics of the Acetobacterium genus.</title>
        <authorList>
            <person name="Marshall C."/>
            <person name="May H."/>
            <person name="Norman S."/>
        </authorList>
    </citation>
    <scope>NUCLEOTIDE SEQUENCE</scope>
    <source>
        <strain evidence="1">DER-2019</strain>
    </source>
</reference>
<keyword evidence="2" id="KW-1185">Reference proteome</keyword>
<dbReference type="RefSeq" id="WP_148568473.1">
    <property type="nucleotide sequence ID" value="NZ_RXYA01000018.1"/>
</dbReference>
<comment type="caution">
    <text evidence="1">The sequence shown here is derived from an EMBL/GenBank/DDBJ whole genome shotgun (WGS) entry which is preliminary data.</text>
</comment>
<protein>
    <submittedName>
        <fullName evidence="1">Uncharacterized protein</fullName>
    </submittedName>
</protein>
<accession>A0A923KYB9</accession>
<sequence length="74" mass="8476">MNKITAEFSDEMKITVEINGNEYSETWYQVKPGVSKTREKKGISDQLEAVGFDELGEIMASSFFLHDIWEALNE</sequence>
<dbReference type="AlphaFoldDB" id="A0A923KYB9"/>
<evidence type="ECO:0000313" key="2">
    <source>
        <dbReference type="Proteomes" id="UP000616595"/>
    </source>
</evidence>
<dbReference type="EMBL" id="WJBD01000019">
    <property type="protein sequence ID" value="MBC3889476.1"/>
    <property type="molecule type" value="Genomic_DNA"/>
</dbReference>
<dbReference type="Proteomes" id="UP000616595">
    <property type="component" value="Unassembled WGS sequence"/>
</dbReference>
<organism evidence="1 2">
    <name type="scientific">Acetobacterium paludosum</name>
    <dbReference type="NCBI Taxonomy" id="52693"/>
    <lineage>
        <taxon>Bacteria</taxon>
        <taxon>Bacillati</taxon>
        <taxon>Bacillota</taxon>
        <taxon>Clostridia</taxon>
        <taxon>Eubacteriales</taxon>
        <taxon>Eubacteriaceae</taxon>
        <taxon>Acetobacterium</taxon>
    </lineage>
</organism>
<gene>
    <name evidence="1" type="ORF">GH810_14265</name>
</gene>